<evidence type="ECO:0000313" key="3">
    <source>
        <dbReference type="Proteomes" id="UP001465668"/>
    </source>
</evidence>
<accession>A0ABR2X9J7</accession>
<evidence type="ECO:0000313" key="2">
    <source>
        <dbReference type="EMBL" id="KAK9770276.1"/>
    </source>
</evidence>
<proteinExistence type="predicted"/>
<protein>
    <submittedName>
        <fullName evidence="2">Uncharacterized protein</fullName>
    </submittedName>
</protein>
<gene>
    <name evidence="2" type="ORF">SCAR479_13017</name>
</gene>
<dbReference type="Proteomes" id="UP001465668">
    <property type="component" value="Unassembled WGS sequence"/>
</dbReference>
<evidence type="ECO:0000256" key="1">
    <source>
        <dbReference type="SAM" id="MobiDB-lite"/>
    </source>
</evidence>
<name>A0ABR2X9J7_9PEZI</name>
<keyword evidence="3" id="KW-1185">Reference proteome</keyword>
<feature type="region of interest" description="Disordered" evidence="1">
    <location>
        <begin position="1"/>
        <end position="37"/>
    </location>
</feature>
<feature type="compositionally biased region" description="Basic and acidic residues" evidence="1">
    <location>
        <begin position="25"/>
        <end position="34"/>
    </location>
</feature>
<reference evidence="2 3" key="1">
    <citation type="submission" date="2024-02" db="EMBL/GenBank/DDBJ databases">
        <title>First draft genome assembly of two strains of Seiridium cardinale.</title>
        <authorList>
            <person name="Emiliani G."/>
            <person name="Scali E."/>
        </authorList>
    </citation>
    <scope>NUCLEOTIDE SEQUENCE [LARGE SCALE GENOMIC DNA]</scope>
    <source>
        <strain evidence="2 3">BM-138-000479</strain>
    </source>
</reference>
<comment type="caution">
    <text evidence="2">The sequence shown here is derived from an EMBL/GenBank/DDBJ whole genome shotgun (WGS) entry which is preliminary data.</text>
</comment>
<dbReference type="EMBL" id="JARVKM010000096">
    <property type="protein sequence ID" value="KAK9770276.1"/>
    <property type="molecule type" value="Genomic_DNA"/>
</dbReference>
<sequence length="84" mass="8929">MRESQSSGRPASGGVLDPSTPQARLKREWSDDRTMSPVDDFLVSGARTALSNGSFRICGKELPSALAIGLHSVCGPKLVAWMSP</sequence>
<organism evidence="2 3">
    <name type="scientific">Seiridium cardinale</name>
    <dbReference type="NCBI Taxonomy" id="138064"/>
    <lineage>
        <taxon>Eukaryota</taxon>
        <taxon>Fungi</taxon>
        <taxon>Dikarya</taxon>
        <taxon>Ascomycota</taxon>
        <taxon>Pezizomycotina</taxon>
        <taxon>Sordariomycetes</taxon>
        <taxon>Xylariomycetidae</taxon>
        <taxon>Amphisphaeriales</taxon>
        <taxon>Sporocadaceae</taxon>
        <taxon>Seiridium</taxon>
    </lineage>
</organism>